<evidence type="ECO:0000256" key="1">
    <source>
        <dbReference type="SAM" id="MobiDB-lite"/>
    </source>
</evidence>
<sequence>MASGKKSRNSRPAPVVSRRQGLPWLTIGAVVAVVALIGAIFVVVYSRNSENSAAADRLAPWVPSEENKDPSVNIPGIYVGASVEENGVITFPKYKAALHVESTERVAYDRYPAVGGPHDGVWAACNGVIYTQAVREENMVHPLEHGAIWIAYNPDTIADGDLAILEGLVRNQTFMVLSPYPTLDQPISLQSWGHQLKLQSASDERIQEFITALKQNQYVYPEIGATCDQPSFDTENPPPFVPGAPGADAIPLDGSGLTSDTSEVMTDDTASGSETASGTGSATSSEVSGSGTSSESAETSGSTESAVSTSGSVLGTSASQ</sequence>
<organism evidence="3 4">
    <name type="scientific">Nakamurella alba</name>
    <dbReference type="NCBI Taxonomy" id="2665158"/>
    <lineage>
        <taxon>Bacteria</taxon>
        <taxon>Bacillati</taxon>
        <taxon>Actinomycetota</taxon>
        <taxon>Actinomycetes</taxon>
        <taxon>Nakamurellales</taxon>
        <taxon>Nakamurellaceae</taxon>
        <taxon>Nakamurella</taxon>
    </lineage>
</organism>
<keyword evidence="2" id="KW-0812">Transmembrane</keyword>
<keyword evidence="4" id="KW-1185">Reference proteome</keyword>
<accession>A0A7K1FHN4</accession>
<evidence type="ECO:0000256" key="2">
    <source>
        <dbReference type="SAM" id="Phobius"/>
    </source>
</evidence>
<keyword evidence="2" id="KW-1133">Transmembrane helix</keyword>
<protein>
    <submittedName>
        <fullName evidence="3">DUF3105 domain-containing protein</fullName>
    </submittedName>
</protein>
<gene>
    <name evidence="3" type="ORF">GIS00_06700</name>
</gene>
<evidence type="ECO:0000313" key="3">
    <source>
        <dbReference type="EMBL" id="MTD13631.1"/>
    </source>
</evidence>
<evidence type="ECO:0000313" key="4">
    <source>
        <dbReference type="Proteomes" id="UP000460221"/>
    </source>
</evidence>
<feature type="transmembrane region" description="Helical" evidence="2">
    <location>
        <begin position="21"/>
        <end position="45"/>
    </location>
</feature>
<reference evidence="3 4" key="1">
    <citation type="submission" date="2019-11" db="EMBL/GenBank/DDBJ databases">
        <authorList>
            <person name="Jiang L.-Q."/>
        </authorList>
    </citation>
    <scope>NUCLEOTIDE SEQUENCE [LARGE SCALE GENOMIC DNA]</scope>
    <source>
        <strain evidence="3 4">YIM 132087</strain>
    </source>
</reference>
<dbReference type="InterPro" id="IPR021454">
    <property type="entry name" value="DUF3105"/>
</dbReference>
<comment type="caution">
    <text evidence="3">The sequence shown here is derived from an EMBL/GenBank/DDBJ whole genome shotgun (WGS) entry which is preliminary data.</text>
</comment>
<keyword evidence="2" id="KW-0472">Membrane</keyword>
<proteinExistence type="predicted"/>
<name>A0A7K1FHN4_9ACTN</name>
<dbReference type="AlphaFoldDB" id="A0A7K1FHN4"/>
<feature type="compositionally biased region" description="Low complexity" evidence="1">
    <location>
        <begin position="269"/>
        <end position="313"/>
    </location>
</feature>
<dbReference type="Pfam" id="PF11303">
    <property type="entry name" value="DUF3105"/>
    <property type="match status" value="1"/>
</dbReference>
<feature type="region of interest" description="Disordered" evidence="1">
    <location>
        <begin position="226"/>
        <end position="320"/>
    </location>
</feature>
<dbReference type="EMBL" id="WLYK01000001">
    <property type="protein sequence ID" value="MTD13631.1"/>
    <property type="molecule type" value="Genomic_DNA"/>
</dbReference>
<dbReference type="Proteomes" id="UP000460221">
    <property type="component" value="Unassembled WGS sequence"/>
</dbReference>